<gene>
    <name evidence="7" type="ORF">DKW60_19155</name>
</gene>
<dbReference type="PANTHER" id="PTHR34138">
    <property type="entry name" value="CELL SHAPE-DETERMINING PROTEIN MREC"/>
    <property type="match status" value="1"/>
</dbReference>
<feature type="domain" description="Rod shape-determining protein MreC beta-barrel core" evidence="6">
    <location>
        <begin position="104"/>
        <end position="251"/>
    </location>
</feature>
<dbReference type="Gene3D" id="2.40.10.350">
    <property type="entry name" value="Rod shape-determining protein MreC, domain 2"/>
    <property type="match status" value="1"/>
</dbReference>
<evidence type="ECO:0000313" key="7">
    <source>
        <dbReference type="EMBL" id="PWQ92863.1"/>
    </source>
</evidence>
<dbReference type="NCBIfam" id="TIGR00219">
    <property type="entry name" value="mreC"/>
    <property type="match status" value="1"/>
</dbReference>
<name>A0A317C643_9GAMM</name>
<evidence type="ECO:0000256" key="2">
    <source>
        <dbReference type="ARBA" id="ARBA00013855"/>
    </source>
</evidence>
<dbReference type="InterPro" id="IPR007221">
    <property type="entry name" value="MreC"/>
</dbReference>
<evidence type="ECO:0000256" key="5">
    <source>
        <dbReference type="PIRNR" id="PIRNR038471"/>
    </source>
</evidence>
<evidence type="ECO:0000313" key="8">
    <source>
        <dbReference type="Proteomes" id="UP000245539"/>
    </source>
</evidence>
<dbReference type="GO" id="GO:0005886">
    <property type="term" value="C:plasma membrane"/>
    <property type="evidence" value="ECO:0007669"/>
    <property type="project" value="TreeGrafter"/>
</dbReference>
<proteinExistence type="inferred from homology"/>
<dbReference type="Gene3D" id="2.40.10.340">
    <property type="entry name" value="Rod shape-determining protein MreC, domain 1"/>
    <property type="match status" value="1"/>
</dbReference>
<evidence type="ECO:0000256" key="1">
    <source>
        <dbReference type="ARBA" id="ARBA00009369"/>
    </source>
</evidence>
<evidence type="ECO:0000256" key="4">
    <source>
        <dbReference type="ARBA" id="ARBA00032089"/>
    </source>
</evidence>
<comment type="caution">
    <text evidence="7">The sequence shown here is derived from an EMBL/GenBank/DDBJ whole genome shotgun (WGS) entry which is preliminary data.</text>
</comment>
<dbReference type="InterPro" id="IPR042177">
    <property type="entry name" value="Cell/Rod_1"/>
</dbReference>
<evidence type="ECO:0000259" key="6">
    <source>
        <dbReference type="Pfam" id="PF04085"/>
    </source>
</evidence>
<comment type="function">
    <text evidence="5">Involved in formation and maintenance of cell shape.</text>
</comment>
<dbReference type="AlphaFoldDB" id="A0A317C643"/>
<dbReference type="GO" id="GO:0008360">
    <property type="term" value="P:regulation of cell shape"/>
    <property type="evidence" value="ECO:0007669"/>
    <property type="project" value="UniProtKB-KW"/>
</dbReference>
<sequence length="268" mass="29817">MLSIAMILMDYRESSLAPIRTSLNIILHPLQVAVDFPFRVATSVSDFFKNHSEMMAQNKKLETLVGIYAARDQKYRSIAEENIRFRKQLNATPAVQERFMLAEILSVSNDQYRKTIRINKGSKDGVYLKQVVLAGNGIYGQVFSVSPSSSIVLQLTDSRHAIPVRNMRTGLGAIAVGSGNTNQLELKNVEANVDIKSGDTFVSSGLGQLFPADFPVASVATVAYNPGDSFMRVNARTMVDFSKSREVLLIWRFNHKTVLEEPEAEEQP</sequence>
<dbReference type="Pfam" id="PF04085">
    <property type="entry name" value="MreC"/>
    <property type="match status" value="1"/>
</dbReference>
<dbReference type="OrthoDB" id="9808025at2"/>
<dbReference type="InterPro" id="IPR055342">
    <property type="entry name" value="MreC_beta-barrel_core"/>
</dbReference>
<comment type="similarity">
    <text evidence="1 5">Belongs to the MreC family.</text>
</comment>
<dbReference type="InterPro" id="IPR042175">
    <property type="entry name" value="Cell/Rod_MreC_2"/>
</dbReference>
<dbReference type="Proteomes" id="UP000245539">
    <property type="component" value="Unassembled WGS sequence"/>
</dbReference>
<reference evidence="7 8" key="1">
    <citation type="submission" date="2018-05" db="EMBL/GenBank/DDBJ databases">
        <title>Leucothrix arctica sp. nov., isolated from Arctic seawater.</title>
        <authorList>
            <person name="Choi A."/>
            <person name="Baek K."/>
        </authorList>
    </citation>
    <scope>NUCLEOTIDE SEQUENCE [LARGE SCALE GENOMIC DNA]</scope>
    <source>
        <strain evidence="7 8">JCM 18388</strain>
    </source>
</reference>
<keyword evidence="8" id="KW-1185">Reference proteome</keyword>
<dbReference type="EMBL" id="QGKM01000075">
    <property type="protein sequence ID" value="PWQ92863.1"/>
    <property type="molecule type" value="Genomic_DNA"/>
</dbReference>
<evidence type="ECO:0000256" key="3">
    <source>
        <dbReference type="ARBA" id="ARBA00022960"/>
    </source>
</evidence>
<protein>
    <recommendedName>
        <fullName evidence="2 5">Cell shape-determining protein MreC</fullName>
    </recommendedName>
    <alternativeName>
        <fullName evidence="4 5">Cell shape protein MreC</fullName>
    </alternativeName>
</protein>
<keyword evidence="3 5" id="KW-0133">Cell shape</keyword>
<dbReference type="PIRSF" id="PIRSF038471">
    <property type="entry name" value="MreC"/>
    <property type="match status" value="1"/>
</dbReference>
<organism evidence="7 8">
    <name type="scientific">Leucothrix pacifica</name>
    <dbReference type="NCBI Taxonomy" id="1247513"/>
    <lineage>
        <taxon>Bacteria</taxon>
        <taxon>Pseudomonadati</taxon>
        <taxon>Pseudomonadota</taxon>
        <taxon>Gammaproteobacteria</taxon>
        <taxon>Thiotrichales</taxon>
        <taxon>Thiotrichaceae</taxon>
        <taxon>Leucothrix</taxon>
    </lineage>
</organism>
<dbReference type="PANTHER" id="PTHR34138:SF1">
    <property type="entry name" value="CELL SHAPE-DETERMINING PROTEIN MREC"/>
    <property type="match status" value="1"/>
</dbReference>
<accession>A0A317C643</accession>